<sequence>MNRWLDAASPVVLPISEEHFSWERGRVRSPAGLSRQFAETGWPRWDRARRLLPRT</sequence>
<gene>
    <name evidence="1" type="ORF">AVDCRST_MAG70-71</name>
</gene>
<name>A0A6J4U7Z5_9BACT</name>
<dbReference type="AlphaFoldDB" id="A0A6J4U7Z5"/>
<evidence type="ECO:0000313" key="1">
    <source>
        <dbReference type="EMBL" id="CAA9540597.1"/>
    </source>
</evidence>
<dbReference type="EMBL" id="CADCWH010000014">
    <property type="protein sequence ID" value="CAA9540597.1"/>
    <property type="molecule type" value="Genomic_DNA"/>
</dbReference>
<proteinExistence type="predicted"/>
<organism evidence="1">
    <name type="scientific">uncultured Thermomicrobiales bacterium</name>
    <dbReference type="NCBI Taxonomy" id="1645740"/>
    <lineage>
        <taxon>Bacteria</taxon>
        <taxon>Pseudomonadati</taxon>
        <taxon>Thermomicrobiota</taxon>
        <taxon>Thermomicrobia</taxon>
        <taxon>Thermomicrobiales</taxon>
        <taxon>environmental samples</taxon>
    </lineage>
</organism>
<accession>A0A6J4U7Z5</accession>
<reference evidence="1" key="1">
    <citation type="submission" date="2020-02" db="EMBL/GenBank/DDBJ databases">
        <authorList>
            <person name="Meier V. D."/>
        </authorList>
    </citation>
    <scope>NUCLEOTIDE SEQUENCE</scope>
    <source>
        <strain evidence="1">AVDCRST_MAG70</strain>
    </source>
</reference>
<protein>
    <submittedName>
        <fullName evidence="1">Uncharacterized protein</fullName>
    </submittedName>
</protein>